<protein>
    <recommendedName>
        <fullName evidence="6">Small ribosomal subunit protein uS14c</fullName>
    </recommendedName>
    <alternativeName>
        <fullName evidence="8">Ribosomal protein S14, mitochondrial</fullName>
    </alternativeName>
    <alternativeName>
        <fullName evidence="7">Small ribosomal subunit protein uS14m</fullName>
    </alternativeName>
</protein>
<dbReference type="Pfam" id="PF00253">
    <property type="entry name" value="Ribosomal_S14"/>
    <property type="match status" value="1"/>
</dbReference>
<name>A0A060DDY7_9GENT</name>
<comment type="subcellular location">
    <subcellularLocation>
        <location evidence="1">Mitochondrion</location>
    </subcellularLocation>
</comment>
<dbReference type="PROSITE" id="PS00527">
    <property type="entry name" value="RIBOSOMAL_S14"/>
    <property type="match status" value="1"/>
</dbReference>
<evidence type="ECO:0000256" key="1">
    <source>
        <dbReference type="ARBA" id="ARBA00004173"/>
    </source>
</evidence>
<dbReference type="PANTHER" id="PTHR19836:SF30">
    <property type="entry name" value="RIBOSOMAL PROTEIN S14"/>
    <property type="match status" value="1"/>
</dbReference>
<sequence>MDGRRRKCCFGLSLTSEDRSNMLMGMAFCKDMARQKMTIGASFCKEMARKFSTLAEEKRVMKDHNRRLMAAKHEVKRKLYKAVCRDPDLPHDIREKNRYKLSKLPRNSSFARIRNRCILTGRPRAVYQLFRMSRICFRELASRGALTGIKKASW</sequence>
<keyword evidence="4" id="KW-0496">Mitochondrion</keyword>
<dbReference type="GO" id="GO:0003735">
    <property type="term" value="F:structural constituent of ribosome"/>
    <property type="evidence" value="ECO:0007669"/>
    <property type="project" value="InterPro"/>
</dbReference>
<evidence type="ECO:0000256" key="3">
    <source>
        <dbReference type="ARBA" id="ARBA00022980"/>
    </source>
</evidence>
<keyword evidence="3 10" id="KW-0689">Ribosomal protein</keyword>
<evidence type="ECO:0000256" key="4">
    <source>
        <dbReference type="ARBA" id="ARBA00023128"/>
    </source>
</evidence>
<accession>A0A060DDY7</accession>
<dbReference type="AlphaFoldDB" id="A0A060DDY7"/>
<organism evidence="10">
    <name type="scientific">Rhazya stricta</name>
    <dbReference type="NCBI Taxonomy" id="396313"/>
    <lineage>
        <taxon>Eukaryota</taxon>
        <taxon>Viridiplantae</taxon>
        <taxon>Streptophyta</taxon>
        <taxon>Embryophyta</taxon>
        <taxon>Tracheophyta</taxon>
        <taxon>Spermatophyta</taxon>
        <taxon>Magnoliopsida</taxon>
        <taxon>eudicotyledons</taxon>
        <taxon>Gunneridae</taxon>
        <taxon>Pentapetalae</taxon>
        <taxon>asterids</taxon>
        <taxon>lamiids</taxon>
        <taxon>Gentianales</taxon>
        <taxon>Apocynaceae</taxon>
        <taxon>Rauvolfioideae</taxon>
        <taxon>Amsonieae</taxon>
        <taxon>Rhazya</taxon>
    </lineage>
</organism>
<dbReference type="GO" id="GO:0015935">
    <property type="term" value="C:small ribosomal subunit"/>
    <property type="evidence" value="ECO:0007669"/>
    <property type="project" value="TreeGrafter"/>
</dbReference>
<dbReference type="FunFam" id="1.10.287.1480:FF:000001">
    <property type="entry name" value="30S ribosomal protein S14"/>
    <property type="match status" value="1"/>
</dbReference>
<dbReference type="PANTHER" id="PTHR19836">
    <property type="entry name" value="30S RIBOSOMAL PROTEIN S14"/>
    <property type="match status" value="1"/>
</dbReference>
<evidence type="ECO:0000256" key="2">
    <source>
        <dbReference type="ARBA" id="ARBA00009083"/>
    </source>
</evidence>
<dbReference type="Gene3D" id="1.10.287.1480">
    <property type="match status" value="1"/>
</dbReference>
<evidence type="ECO:0000256" key="6">
    <source>
        <dbReference type="ARBA" id="ARBA00035247"/>
    </source>
</evidence>
<comment type="function">
    <text evidence="9">Binds 16S rRNA, required for the assembly of 30S particles.</text>
</comment>
<gene>
    <name evidence="10" type="primary">rps14</name>
</gene>
<dbReference type="InterPro" id="IPR018271">
    <property type="entry name" value="Ribosomal_uS14_CS"/>
</dbReference>
<reference evidence="10" key="1">
    <citation type="journal article" date="2014" name="BMC Genomics">
        <title>Complete sequences of organelle genomes from the medicinal plant Rhazya stricta (Apocynaceae) and contrasting patterns of mitochondrial genome evolution across asterids.</title>
        <authorList>
            <person name="Park S."/>
            <person name="Ruhlman T.A."/>
            <person name="Sabir J.S."/>
            <person name="Mutwakil M.H."/>
            <person name="Baeshen M.N."/>
            <person name="Sabir M.J."/>
            <person name="Baeshen N.A."/>
            <person name="Jansen R.K."/>
        </authorList>
    </citation>
    <scope>NUCLEOTIDE SEQUENCE</scope>
</reference>
<proteinExistence type="inferred from homology"/>
<evidence type="ECO:0000313" key="10">
    <source>
        <dbReference type="EMBL" id="AIB08844.1"/>
    </source>
</evidence>
<dbReference type="GO" id="GO:0005739">
    <property type="term" value="C:mitochondrion"/>
    <property type="evidence" value="ECO:0007669"/>
    <property type="project" value="UniProtKB-SubCell"/>
</dbReference>
<dbReference type="InterPro" id="IPR001209">
    <property type="entry name" value="Ribosomal_uS14"/>
</dbReference>
<keyword evidence="5" id="KW-0687">Ribonucleoprotein</keyword>
<comment type="similarity">
    <text evidence="2">Belongs to the universal ribosomal protein uS14 family.</text>
</comment>
<dbReference type="NCBIfam" id="NF006477">
    <property type="entry name" value="PRK08881.1"/>
    <property type="match status" value="1"/>
</dbReference>
<evidence type="ECO:0000256" key="8">
    <source>
        <dbReference type="ARBA" id="ARBA00042804"/>
    </source>
</evidence>
<evidence type="ECO:0000256" key="9">
    <source>
        <dbReference type="ARBA" id="ARBA00054561"/>
    </source>
</evidence>
<evidence type="ECO:0000256" key="5">
    <source>
        <dbReference type="ARBA" id="ARBA00023274"/>
    </source>
</evidence>
<dbReference type="EMBL" id="KJ485851">
    <property type="protein sequence ID" value="AIB08844.1"/>
    <property type="molecule type" value="Genomic_DNA"/>
</dbReference>
<dbReference type="SUPFAM" id="SSF57716">
    <property type="entry name" value="Glucocorticoid receptor-like (DNA-binding domain)"/>
    <property type="match status" value="1"/>
</dbReference>
<dbReference type="GO" id="GO:0006412">
    <property type="term" value="P:translation"/>
    <property type="evidence" value="ECO:0007669"/>
    <property type="project" value="InterPro"/>
</dbReference>
<evidence type="ECO:0000256" key="7">
    <source>
        <dbReference type="ARBA" id="ARBA00040774"/>
    </source>
</evidence>